<dbReference type="SUPFAM" id="SSF56300">
    <property type="entry name" value="Metallo-dependent phosphatases"/>
    <property type="match status" value="1"/>
</dbReference>
<comment type="cofactor">
    <cofactor evidence="9">
        <name>Zn(2+)</name>
        <dbReference type="ChEBI" id="CHEBI:29105"/>
    </cofactor>
    <text evidence="9">Binds 2 Zn(2+) ions per subunit.</text>
</comment>
<protein>
    <recommendedName>
        <fullName evidence="15">Sphingomyelin phosphodiesterase</fullName>
    </recommendedName>
</protein>
<keyword evidence="4 9" id="KW-0479">Metal-binding</keyword>
<keyword evidence="10" id="KW-1015">Disulfide bond</keyword>
<feature type="disulfide bond" evidence="10">
    <location>
        <begin position="593"/>
        <end position="597"/>
    </location>
</feature>
<dbReference type="PANTHER" id="PTHR10340:SF34">
    <property type="entry name" value="SPHINGOMYELIN PHOSPHODIESTERASE"/>
    <property type="match status" value="1"/>
</dbReference>
<name>A0A8H7UAV0_MORIS</name>
<evidence type="ECO:0000256" key="4">
    <source>
        <dbReference type="ARBA" id="ARBA00022723"/>
    </source>
</evidence>
<feature type="binding site" evidence="9">
    <location>
        <position position="437"/>
    </location>
    <ligand>
        <name>Zn(2+)</name>
        <dbReference type="ChEBI" id="CHEBI:29105"/>
        <label>2</label>
    </ligand>
</feature>
<feature type="disulfide bond" evidence="10">
    <location>
        <begin position="55"/>
        <end position="130"/>
    </location>
</feature>
<dbReference type="InterPro" id="IPR041805">
    <property type="entry name" value="ASMase/PPN1_MPP"/>
</dbReference>
<evidence type="ECO:0000259" key="11">
    <source>
        <dbReference type="Pfam" id="PF00149"/>
    </source>
</evidence>
<keyword evidence="14" id="KW-1185">Reference proteome</keyword>
<evidence type="ECO:0000256" key="5">
    <source>
        <dbReference type="ARBA" id="ARBA00022729"/>
    </source>
</evidence>
<evidence type="ECO:0000256" key="2">
    <source>
        <dbReference type="ARBA" id="ARBA00008234"/>
    </source>
</evidence>
<feature type="disulfide bond" evidence="10">
    <location>
        <begin position="84"/>
        <end position="94"/>
    </location>
</feature>
<evidence type="ECO:0000256" key="1">
    <source>
        <dbReference type="ARBA" id="ARBA00004613"/>
    </source>
</evidence>
<feature type="binding site" evidence="9">
    <location>
        <position position="239"/>
    </location>
    <ligand>
        <name>Zn(2+)</name>
        <dbReference type="ChEBI" id="CHEBI:29105"/>
        <label>1</label>
    </ligand>
</feature>
<dbReference type="InterPro" id="IPR029052">
    <property type="entry name" value="Metallo-depent_PP-like"/>
</dbReference>
<evidence type="ECO:0000256" key="8">
    <source>
        <dbReference type="ARBA" id="ARBA00023180"/>
    </source>
</evidence>
<evidence type="ECO:0008006" key="15">
    <source>
        <dbReference type="Google" id="ProtNLM"/>
    </source>
</evidence>
<feature type="binding site" evidence="9">
    <location>
        <position position="439"/>
    </location>
    <ligand>
        <name>Zn(2+)</name>
        <dbReference type="ChEBI" id="CHEBI:29105"/>
        <label>1</label>
    </ligand>
</feature>
<feature type="disulfide bond" evidence="10">
    <location>
        <begin position="188"/>
        <end position="210"/>
    </location>
</feature>
<dbReference type="CDD" id="cd00842">
    <property type="entry name" value="MPP_ASMase"/>
    <property type="match status" value="1"/>
</dbReference>
<comment type="caution">
    <text evidence="13">The sequence shown here is derived from an EMBL/GenBank/DDBJ whole genome shotgun (WGS) entry which is preliminary data.</text>
</comment>
<dbReference type="GO" id="GO:0016020">
    <property type="term" value="C:membrane"/>
    <property type="evidence" value="ECO:0007669"/>
    <property type="project" value="GOC"/>
</dbReference>
<dbReference type="Proteomes" id="UP000654370">
    <property type="component" value="Unassembled WGS sequence"/>
</dbReference>
<comment type="similarity">
    <text evidence="2">Belongs to the acid sphingomyelinase family.</text>
</comment>
<evidence type="ECO:0000313" key="14">
    <source>
        <dbReference type="Proteomes" id="UP000654370"/>
    </source>
</evidence>
<dbReference type="InterPro" id="IPR011160">
    <property type="entry name" value="Sphingomy_PDE"/>
</dbReference>
<evidence type="ECO:0000259" key="12">
    <source>
        <dbReference type="Pfam" id="PF19272"/>
    </source>
</evidence>
<evidence type="ECO:0000256" key="9">
    <source>
        <dbReference type="PIRSR" id="PIRSR000948-1"/>
    </source>
</evidence>
<feature type="disulfide bond" evidence="10">
    <location>
        <begin position="182"/>
        <end position="187"/>
    </location>
</feature>
<evidence type="ECO:0000313" key="13">
    <source>
        <dbReference type="EMBL" id="KAG2174772.1"/>
    </source>
</evidence>
<dbReference type="GO" id="GO:0046872">
    <property type="term" value="F:metal ion binding"/>
    <property type="evidence" value="ECO:0007669"/>
    <property type="project" value="UniProtKB-KW"/>
</dbReference>
<feature type="binding site" evidence="9">
    <location>
        <position position="167"/>
    </location>
    <ligand>
        <name>Zn(2+)</name>
        <dbReference type="ChEBI" id="CHEBI:29105"/>
        <label>1</label>
    </ligand>
</feature>
<keyword evidence="5" id="KW-0732">Signal</keyword>
<dbReference type="GO" id="GO:0004767">
    <property type="term" value="F:sphingomyelin phosphodiesterase activity"/>
    <property type="evidence" value="ECO:0007669"/>
    <property type="project" value="InterPro"/>
</dbReference>
<evidence type="ECO:0000256" key="6">
    <source>
        <dbReference type="ARBA" id="ARBA00022801"/>
    </source>
</evidence>
<sequence>RLLVGNVFVLTTLAADIFQQHSNPVFGDRLETVHEAEVFDAAQNLLSAQSVATSCSSCISLLQVIKNLSYISEGLFISTLIGACKRTGLDPMVCEGVIREQGPVLRHVIRTINVSGRDGHTMCASTLNSCPYPVVEPWNVTFPKAKPKHVRPPTPSGRELTVLHISDWHVDPLYESGTDTVCDKPICCRREFTNYENVTEPASVWGSYSCDTPITLLESMLEYIPTVADKFDFGILTGDVPPHEVWSTLPYNKTQLIVSSSYDLMHIHFDTPGLINTKLYPTIGNHEAAPTNLFPHNLSQIPKDEDKQFLNLTWLYQTLSESWDGWLESETTLQVVHNSGSYVAYPTDGLVLIGLNTMFCYNLNWWNIENGGEKDPNGIFDWLVKHLQRAEDEGKRVWITGHIAPGDNTCLHDYSNYYYQIVERYAPHVIAGQFFGHTHRDELEIFYKKDEKSAANAISTAYIAPSITPFNNMNPGFRLVFEFCQGSRHSTSSDDHLLYSVYKIDAETFDVVDSLTYIADLDKVEEWDEDGPNWHLQYSARDAYSSSRAKLGPKEPLSPAWWHNVTEAFEDNDSMFEKYYQYRSKSSPLRPDCDETCRANLICGIRAGKSEDRCDYQRDDMDQSLFAEYQRNPERYEYNKDLCSGLTH</sequence>
<dbReference type="GO" id="GO:0006685">
    <property type="term" value="P:sphingomyelin catabolic process"/>
    <property type="evidence" value="ECO:0007669"/>
    <property type="project" value="InterPro"/>
</dbReference>
<evidence type="ECO:0000256" key="7">
    <source>
        <dbReference type="ARBA" id="ARBA00022833"/>
    </source>
</evidence>
<dbReference type="Gene3D" id="3.60.21.10">
    <property type="match status" value="1"/>
</dbReference>
<evidence type="ECO:0000256" key="3">
    <source>
        <dbReference type="ARBA" id="ARBA00022525"/>
    </source>
</evidence>
<dbReference type="InterPro" id="IPR004843">
    <property type="entry name" value="Calcineurin-like_PHP"/>
</dbReference>
<keyword evidence="8" id="KW-0325">Glycoprotein</keyword>
<dbReference type="AlphaFoldDB" id="A0A8H7UAV0"/>
<reference evidence="13" key="1">
    <citation type="submission" date="2020-12" db="EMBL/GenBank/DDBJ databases">
        <title>Metabolic potential, ecology and presence of endohyphal bacteria is reflected in genomic diversity of Mucoromycotina.</title>
        <authorList>
            <person name="Muszewska A."/>
            <person name="Okrasinska A."/>
            <person name="Steczkiewicz K."/>
            <person name="Drgas O."/>
            <person name="Orlowska M."/>
            <person name="Perlinska-Lenart U."/>
            <person name="Aleksandrzak-Piekarczyk T."/>
            <person name="Szatraj K."/>
            <person name="Zielenkiewicz U."/>
            <person name="Pilsyk S."/>
            <person name="Malc E."/>
            <person name="Mieczkowski P."/>
            <person name="Kruszewska J.S."/>
            <person name="Biernat P."/>
            <person name="Pawlowska J."/>
        </authorList>
    </citation>
    <scope>NUCLEOTIDE SEQUENCE</scope>
    <source>
        <strain evidence="13">WA0000067209</strain>
    </source>
</reference>
<keyword evidence="6" id="KW-0378">Hydrolase</keyword>
<organism evidence="13 14">
    <name type="scientific">Mortierella isabellina</name>
    <name type="common">Filamentous fungus</name>
    <name type="synonym">Umbelopsis isabellina</name>
    <dbReference type="NCBI Taxonomy" id="91625"/>
    <lineage>
        <taxon>Eukaryota</taxon>
        <taxon>Fungi</taxon>
        <taxon>Fungi incertae sedis</taxon>
        <taxon>Mucoromycota</taxon>
        <taxon>Mucoromycotina</taxon>
        <taxon>Umbelopsidomycetes</taxon>
        <taxon>Umbelopsidales</taxon>
        <taxon>Umbelopsidaceae</taxon>
        <taxon>Umbelopsis</taxon>
    </lineage>
</organism>
<gene>
    <name evidence="13" type="ORF">INT43_005834</name>
</gene>
<accession>A0A8H7UAV0</accession>
<evidence type="ECO:0000256" key="10">
    <source>
        <dbReference type="PIRSR" id="PIRSR000948-2"/>
    </source>
</evidence>
<dbReference type="Pfam" id="PF19272">
    <property type="entry name" value="ASMase_C"/>
    <property type="match status" value="1"/>
</dbReference>
<feature type="domain" description="Sphingomyelin phosphodiesterase C-terminal" evidence="12">
    <location>
        <begin position="458"/>
        <end position="606"/>
    </location>
</feature>
<dbReference type="PIRSF" id="PIRSF000948">
    <property type="entry name" value="Sphingomy_PDE"/>
    <property type="match status" value="1"/>
</dbReference>
<keyword evidence="3" id="KW-0964">Secreted</keyword>
<dbReference type="PANTHER" id="PTHR10340">
    <property type="entry name" value="SPHINGOMYELIN PHOSPHODIESTERASE"/>
    <property type="match status" value="1"/>
</dbReference>
<feature type="binding site" evidence="9">
    <location>
        <position position="285"/>
    </location>
    <ligand>
        <name>Zn(2+)</name>
        <dbReference type="ChEBI" id="CHEBI:29105"/>
        <label>2</label>
    </ligand>
</feature>
<proteinExistence type="inferred from homology"/>
<feature type="disulfide bond" evidence="10">
    <location>
        <begin position="360"/>
        <end position="410"/>
    </location>
</feature>
<feature type="binding site" evidence="9">
    <location>
        <position position="402"/>
    </location>
    <ligand>
        <name>Zn(2+)</name>
        <dbReference type="ChEBI" id="CHEBI:29105"/>
        <label>2</label>
    </ligand>
</feature>
<comment type="subcellular location">
    <subcellularLocation>
        <location evidence="1">Secreted</location>
    </subcellularLocation>
</comment>
<dbReference type="OrthoDB" id="282973at2759"/>
<dbReference type="GO" id="GO:0005615">
    <property type="term" value="C:extracellular space"/>
    <property type="evidence" value="ECO:0007669"/>
    <property type="project" value="TreeGrafter"/>
</dbReference>
<feature type="non-terminal residue" evidence="13">
    <location>
        <position position="1"/>
    </location>
</feature>
<feature type="binding site" evidence="9">
    <location>
        <position position="239"/>
    </location>
    <ligand>
        <name>Zn(2+)</name>
        <dbReference type="ChEBI" id="CHEBI:29105"/>
        <label>2</label>
    </ligand>
</feature>
<feature type="domain" description="Calcineurin-like phosphoesterase" evidence="11">
    <location>
        <begin position="161"/>
        <end position="440"/>
    </location>
</feature>
<dbReference type="Pfam" id="PF00149">
    <property type="entry name" value="Metallophos"/>
    <property type="match status" value="1"/>
</dbReference>
<keyword evidence="7 9" id="KW-0862">Zinc</keyword>
<feature type="binding site" evidence="9">
    <location>
        <position position="169"/>
    </location>
    <ligand>
        <name>Zn(2+)</name>
        <dbReference type="ChEBI" id="CHEBI:29105"/>
        <label>1</label>
    </ligand>
</feature>
<dbReference type="InterPro" id="IPR045473">
    <property type="entry name" value="ASM_C"/>
</dbReference>
<dbReference type="EMBL" id="JAEPQZ010000012">
    <property type="protein sequence ID" value="KAG2174772.1"/>
    <property type="molecule type" value="Genomic_DNA"/>
</dbReference>